<dbReference type="CDD" id="cd00032">
    <property type="entry name" value="CASc"/>
    <property type="match status" value="1"/>
</dbReference>
<dbReference type="SUPFAM" id="SSF52129">
    <property type="entry name" value="Caspase-like"/>
    <property type="match status" value="1"/>
</dbReference>
<dbReference type="GO" id="GO:0006508">
    <property type="term" value="P:proteolysis"/>
    <property type="evidence" value="ECO:0007669"/>
    <property type="project" value="UniProtKB-KW"/>
</dbReference>
<dbReference type="InterPro" id="IPR016129">
    <property type="entry name" value="Caspase_his_AS"/>
</dbReference>
<feature type="active site" evidence="7">
    <location>
        <position position="302"/>
    </location>
</feature>
<evidence type="ECO:0000259" key="12">
    <source>
        <dbReference type="PROSITE" id="PS50209"/>
    </source>
</evidence>
<dbReference type="EMBL" id="JAATIS010005477">
    <property type="protein sequence ID" value="KAG2459688.1"/>
    <property type="molecule type" value="Genomic_DNA"/>
</dbReference>
<dbReference type="OrthoDB" id="6044770at2759"/>
<comment type="caution">
    <text evidence="13">The sequence shown here is derived from an EMBL/GenBank/DDBJ whole genome shotgun (WGS) entry which is preliminary data.</text>
</comment>
<dbReference type="RefSeq" id="XP_039611715.1">
    <property type="nucleotide sequence ID" value="XM_039755781.1"/>
</dbReference>
<keyword evidence="3" id="KW-0053">Apoptosis</keyword>
<evidence type="ECO:0000256" key="9">
    <source>
        <dbReference type="SAM" id="MobiDB-lite"/>
    </source>
</evidence>
<dbReference type="Pfam" id="PF00656">
    <property type="entry name" value="Peptidase_C14"/>
    <property type="match status" value="1"/>
</dbReference>
<evidence type="ECO:0000256" key="8">
    <source>
        <dbReference type="RuleBase" id="RU003971"/>
    </source>
</evidence>
<dbReference type="AlphaFoldDB" id="A0A8X8BJ81"/>
<dbReference type="SMART" id="SM00114">
    <property type="entry name" value="CARD"/>
    <property type="match status" value="1"/>
</dbReference>
<keyword evidence="14" id="KW-1185">Reference proteome</keyword>
<dbReference type="PANTHER" id="PTHR47901">
    <property type="entry name" value="CASPASE RECRUITMENT DOMAIN-CONTAINING PROTEIN 18"/>
    <property type="match status" value="1"/>
</dbReference>
<comment type="similarity">
    <text evidence="1 8">Belongs to the peptidase C14A family.</text>
</comment>
<organism evidence="13 14">
    <name type="scientific">Polypterus senegalus</name>
    <name type="common">Senegal bichir</name>
    <dbReference type="NCBI Taxonomy" id="55291"/>
    <lineage>
        <taxon>Eukaryota</taxon>
        <taxon>Metazoa</taxon>
        <taxon>Chordata</taxon>
        <taxon>Craniata</taxon>
        <taxon>Vertebrata</taxon>
        <taxon>Euteleostomi</taxon>
        <taxon>Actinopterygii</taxon>
        <taxon>Polypteriformes</taxon>
        <taxon>Polypteridae</taxon>
        <taxon>Polypterus</taxon>
    </lineage>
</organism>
<reference evidence="13 14" key="1">
    <citation type="journal article" date="2021" name="Cell">
        <title>Tracing the genetic footprints of vertebrate landing in non-teleost ray-finned fishes.</title>
        <authorList>
            <person name="Bi X."/>
            <person name="Wang K."/>
            <person name="Yang L."/>
            <person name="Pan H."/>
            <person name="Jiang H."/>
            <person name="Wei Q."/>
            <person name="Fang M."/>
            <person name="Yu H."/>
            <person name="Zhu C."/>
            <person name="Cai Y."/>
            <person name="He Y."/>
            <person name="Gan X."/>
            <person name="Zeng H."/>
            <person name="Yu D."/>
            <person name="Zhu Y."/>
            <person name="Jiang H."/>
            <person name="Qiu Q."/>
            <person name="Yang H."/>
            <person name="Zhang Y.E."/>
            <person name="Wang W."/>
            <person name="Zhu M."/>
            <person name="He S."/>
            <person name="Zhang G."/>
        </authorList>
    </citation>
    <scope>NUCLEOTIDE SEQUENCE [LARGE SCALE GENOMIC DNA]</scope>
    <source>
        <strain evidence="13">Bchr_013</strain>
    </source>
</reference>
<keyword evidence="4" id="KW-0378">Hydrolase</keyword>
<dbReference type="GO" id="GO:0004197">
    <property type="term" value="F:cysteine-type endopeptidase activity"/>
    <property type="evidence" value="ECO:0007669"/>
    <property type="project" value="InterPro"/>
</dbReference>
<dbReference type="PRINTS" id="PR00376">
    <property type="entry name" value="IL1BCENZYME"/>
</dbReference>
<evidence type="ECO:0000256" key="2">
    <source>
        <dbReference type="ARBA" id="ARBA00022670"/>
    </source>
</evidence>
<evidence type="ECO:0000256" key="3">
    <source>
        <dbReference type="ARBA" id="ARBA00022703"/>
    </source>
</evidence>
<evidence type="ECO:0000256" key="7">
    <source>
        <dbReference type="PIRSR" id="PIRSR038001-1"/>
    </source>
</evidence>
<keyword evidence="5" id="KW-0788">Thiol protease</keyword>
<dbReference type="PROSITE" id="PS50208">
    <property type="entry name" value="CASPASE_P20"/>
    <property type="match status" value="1"/>
</dbReference>
<dbReference type="SUPFAM" id="SSF47986">
    <property type="entry name" value="DEATH domain"/>
    <property type="match status" value="1"/>
</dbReference>
<dbReference type="Gene3D" id="3.40.50.1460">
    <property type="match status" value="1"/>
</dbReference>
<feature type="non-terminal residue" evidence="13">
    <location>
        <position position="1"/>
    </location>
</feature>
<keyword evidence="6" id="KW-0865">Zymogen</keyword>
<dbReference type="InterPro" id="IPR011029">
    <property type="entry name" value="DEATH-like_dom_sf"/>
</dbReference>
<evidence type="ECO:0000256" key="4">
    <source>
        <dbReference type="ARBA" id="ARBA00022801"/>
    </source>
</evidence>
<dbReference type="PROSITE" id="PS01121">
    <property type="entry name" value="CASPASE_HIS"/>
    <property type="match status" value="1"/>
</dbReference>
<feature type="non-terminal residue" evidence="13">
    <location>
        <position position="442"/>
    </location>
</feature>
<evidence type="ECO:0000256" key="1">
    <source>
        <dbReference type="ARBA" id="ARBA00010134"/>
    </source>
</evidence>
<evidence type="ECO:0000313" key="14">
    <source>
        <dbReference type="Proteomes" id="UP000886611"/>
    </source>
</evidence>
<dbReference type="Gene3D" id="1.10.533.10">
    <property type="entry name" value="Death Domain, Fas"/>
    <property type="match status" value="1"/>
</dbReference>
<feature type="domain" description="Caspase family p20" evidence="11">
    <location>
        <begin position="174"/>
        <end position="306"/>
    </location>
</feature>
<dbReference type="PIRSF" id="PIRSF038001">
    <property type="entry name" value="Caspase_ICE"/>
    <property type="match status" value="1"/>
</dbReference>
<dbReference type="InterPro" id="IPR029030">
    <property type="entry name" value="Caspase-like_dom_sf"/>
</dbReference>
<dbReference type="SMART" id="SM00115">
    <property type="entry name" value="CASc"/>
    <property type="match status" value="1"/>
</dbReference>
<feature type="region of interest" description="Disordered" evidence="9">
    <location>
        <begin position="313"/>
        <end position="332"/>
    </location>
</feature>
<name>A0A8X8BJ81_POLSE</name>
<proteinExistence type="inferred from homology"/>
<feature type="domain" description="Caspase family p10" evidence="10">
    <location>
        <begin position="351"/>
        <end position="438"/>
    </location>
</feature>
<dbReference type="InterPro" id="IPR042147">
    <property type="entry name" value="CARD_CASP9"/>
</dbReference>
<dbReference type="GeneID" id="120530939"/>
<dbReference type="FunFam" id="3.40.50.1460:FF:000012">
    <property type="entry name" value="Caspase 9"/>
    <property type="match status" value="1"/>
</dbReference>
<dbReference type="PROSITE" id="PS50207">
    <property type="entry name" value="CASPASE_P10"/>
    <property type="match status" value="1"/>
</dbReference>
<evidence type="ECO:0000256" key="5">
    <source>
        <dbReference type="ARBA" id="ARBA00022807"/>
    </source>
</evidence>
<sequence length="442" mass="49517">MDERHRRILQKNRVQLLKELEPSLLYDGLIAKGVFTQDMIDEIQNKSVRRDCSRQLLTDLEGRGSQAFHLFLECLREAGQNRVVDILCQRGQIPVQPPIIEPLPVIIPNTTPHAWEFKDRLDRGDATTVVKGVSCSQDKTPLPIQCTEDQHLHPKPSRGVRRNSLQSYKMDSNPSGLCLIINNVDFMQESKLKSRAGSDVDSDKMKKRFEALHFKVSVKRNLKAQEIKRSVLDLAKEDHTSFDCCIVIILSHGREAKHSRFPGGIHGIDGLFVTMETLTSYFNGQNCPSLQGKPKVFFVQACGGDDKDTGFDVPADEFSSASSHHSGDDQTDAAPMMTTVKELASCDEPDARTSLPNSSDILVSYSTFPGYVSWRDTSTGSWYVETLDAVLEEYAGSEDLVTMLMMVTDKVSQNSAKGIYKQMPGSFNFLRKHLFFKTSASM</sequence>
<dbReference type="PROSITE" id="PS50209">
    <property type="entry name" value="CARD"/>
    <property type="match status" value="1"/>
</dbReference>
<dbReference type="Proteomes" id="UP000886611">
    <property type="component" value="Unassembled WGS sequence"/>
</dbReference>
<dbReference type="CDD" id="cd08326">
    <property type="entry name" value="CARD_CASP9"/>
    <property type="match status" value="1"/>
</dbReference>
<dbReference type="PROSITE" id="PS01122">
    <property type="entry name" value="CASPASE_CYS"/>
    <property type="match status" value="1"/>
</dbReference>
<dbReference type="Pfam" id="PF00619">
    <property type="entry name" value="CARD"/>
    <property type="match status" value="1"/>
</dbReference>
<evidence type="ECO:0000259" key="10">
    <source>
        <dbReference type="PROSITE" id="PS50207"/>
    </source>
</evidence>
<evidence type="ECO:0000256" key="6">
    <source>
        <dbReference type="ARBA" id="ARBA00023145"/>
    </source>
</evidence>
<dbReference type="GO" id="GO:0006915">
    <property type="term" value="P:apoptotic process"/>
    <property type="evidence" value="ECO:0007669"/>
    <property type="project" value="UniProtKB-KW"/>
</dbReference>
<gene>
    <name evidence="13" type="primary">Casp9</name>
    <name evidence="13" type="ORF">GTO96_0018995</name>
</gene>
<dbReference type="InterPro" id="IPR011600">
    <property type="entry name" value="Pept_C14_caspase"/>
</dbReference>
<dbReference type="InterPro" id="IPR002138">
    <property type="entry name" value="Pept_C14_p10"/>
</dbReference>
<protein>
    <submittedName>
        <fullName evidence="13">CASP9 protein</fullName>
    </submittedName>
</protein>
<feature type="active site" evidence="7">
    <location>
        <position position="252"/>
    </location>
</feature>
<keyword evidence="2" id="KW-0645">Protease</keyword>
<dbReference type="InterPro" id="IPR001309">
    <property type="entry name" value="Pept_C14_p20"/>
</dbReference>
<dbReference type="InterPro" id="IPR033139">
    <property type="entry name" value="Caspase_cys_AS"/>
</dbReference>
<accession>A0A8X8BJ81</accession>
<dbReference type="InterPro" id="IPR002398">
    <property type="entry name" value="Pept_C14"/>
</dbReference>
<evidence type="ECO:0000259" key="11">
    <source>
        <dbReference type="PROSITE" id="PS50208"/>
    </source>
</evidence>
<dbReference type="InterPro" id="IPR015917">
    <property type="entry name" value="Pept_C14A"/>
</dbReference>
<dbReference type="PANTHER" id="PTHR47901:SF8">
    <property type="entry name" value="CASPASE-3"/>
    <property type="match status" value="1"/>
</dbReference>
<evidence type="ECO:0000313" key="13">
    <source>
        <dbReference type="EMBL" id="KAG2459688.1"/>
    </source>
</evidence>
<dbReference type="GO" id="GO:0042981">
    <property type="term" value="P:regulation of apoptotic process"/>
    <property type="evidence" value="ECO:0007669"/>
    <property type="project" value="InterPro"/>
</dbReference>
<feature type="domain" description="CARD" evidence="12">
    <location>
        <begin position="1"/>
        <end position="90"/>
    </location>
</feature>
<dbReference type="InterPro" id="IPR001315">
    <property type="entry name" value="CARD"/>
</dbReference>